<evidence type="ECO:0000313" key="2">
    <source>
        <dbReference type="Proteomes" id="UP000484255"/>
    </source>
</evidence>
<comment type="caution">
    <text evidence="1">The sequence shown here is derived from an EMBL/GenBank/DDBJ whole genome shotgun (WGS) entry which is preliminary data.</text>
</comment>
<keyword evidence="2" id="KW-1185">Reference proteome</keyword>
<reference evidence="1 2" key="1">
    <citation type="submission" date="2020-02" db="EMBL/GenBank/DDBJ databases">
        <title>Ideonella bacterium strain TBM-1.</title>
        <authorList>
            <person name="Chen W.-M."/>
        </authorList>
    </citation>
    <scope>NUCLEOTIDE SEQUENCE [LARGE SCALE GENOMIC DNA]</scope>
    <source>
        <strain evidence="1 2">TBM-1</strain>
    </source>
</reference>
<dbReference type="EMBL" id="JAAGOH010000024">
    <property type="protein sequence ID" value="NDY92941.1"/>
    <property type="molecule type" value="Genomic_DNA"/>
</dbReference>
<dbReference type="Proteomes" id="UP000484255">
    <property type="component" value="Unassembled WGS sequence"/>
</dbReference>
<sequence>MPDATDMPAGQGLSSWYLLDADDRLLDVSPDWDAAAMAAGGKPLLRAAVVGQPLRRFVSGDATRLFLEALLTAARLTGQPRSRPYRCDAPDRVRELRMTVEPLPGGVVRVRHELLASRQRPALPQVITRAATGRWWRCSQCLSLWPRQGQVGGLPPAAADRQARWLPAPAIWSGATTPGTRLVADAVCPACRRMAPGSADLAPQAENLNPVD</sequence>
<gene>
    <name evidence="1" type="ORF">G3A44_17240</name>
</gene>
<organism evidence="1 2">
    <name type="scientific">Ideonella livida</name>
    <dbReference type="NCBI Taxonomy" id="2707176"/>
    <lineage>
        <taxon>Bacteria</taxon>
        <taxon>Pseudomonadati</taxon>
        <taxon>Pseudomonadota</taxon>
        <taxon>Betaproteobacteria</taxon>
        <taxon>Burkholderiales</taxon>
        <taxon>Sphaerotilaceae</taxon>
        <taxon>Ideonella</taxon>
    </lineage>
</organism>
<evidence type="ECO:0000313" key="1">
    <source>
        <dbReference type="EMBL" id="NDY92941.1"/>
    </source>
</evidence>
<accession>A0A7C9TKT5</accession>
<name>A0A7C9TKT5_9BURK</name>
<dbReference type="RefSeq" id="WP_163458991.1">
    <property type="nucleotide sequence ID" value="NZ_JAAGOH010000024.1"/>
</dbReference>
<proteinExistence type="predicted"/>
<protein>
    <submittedName>
        <fullName evidence="1">Uncharacterized protein</fullName>
    </submittedName>
</protein>
<dbReference type="AlphaFoldDB" id="A0A7C9TKT5"/>